<gene>
    <name evidence="2" type="ORF">LSH36_1049g00065</name>
</gene>
<evidence type="ECO:0000313" key="2">
    <source>
        <dbReference type="EMBL" id="KAK2141743.1"/>
    </source>
</evidence>
<dbReference type="SUPFAM" id="SSF52980">
    <property type="entry name" value="Restriction endonuclease-like"/>
    <property type="match status" value="1"/>
</dbReference>
<dbReference type="Pfam" id="PF09588">
    <property type="entry name" value="YqaJ"/>
    <property type="match status" value="1"/>
</dbReference>
<dbReference type="PANTHER" id="PTHR46609:SF6">
    <property type="entry name" value="EXONUCLEASE, PHAGE-TYPE_RECB, C-TERMINAL DOMAIN-CONTAINING PROTEIN-RELATED"/>
    <property type="match status" value="1"/>
</dbReference>
<dbReference type="InterPro" id="IPR011335">
    <property type="entry name" value="Restrct_endonuc-II-like"/>
</dbReference>
<dbReference type="InterPro" id="IPR051703">
    <property type="entry name" value="NF-kappa-B_Signaling_Reg"/>
</dbReference>
<reference evidence="2" key="1">
    <citation type="journal article" date="2023" name="Mol. Biol. Evol.">
        <title>Third-Generation Sequencing Reveals the Adaptive Role of the Epigenome in Three Deep-Sea Polychaetes.</title>
        <authorList>
            <person name="Perez M."/>
            <person name="Aroh O."/>
            <person name="Sun Y."/>
            <person name="Lan Y."/>
            <person name="Juniper S.K."/>
            <person name="Young C.R."/>
            <person name="Angers B."/>
            <person name="Qian P.Y."/>
        </authorList>
    </citation>
    <scope>NUCLEOTIDE SEQUENCE</scope>
    <source>
        <strain evidence="2">P08H-3</strain>
    </source>
</reference>
<evidence type="ECO:0000259" key="1">
    <source>
        <dbReference type="Pfam" id="PF09588"/>
    </source>
</evidence>
<dbReference type="CDD" id="cd22343">
    <property type="entry name" value="PDDEXK_lambda_exonuclease-like"/>
    <property type="match status" value="1"/>
</dbReference>
<dbReference type="PANTHER" id="PTHR46609">
    <property type="entry name" value="EXONUCLEASE, PHAGE-TYPE/RECB, C-TERMINAL DOMAIN-CONTAINING PROTEIN"/>
    <property type="match status" value="1"/>
</dbReference>
<proteinExistence type="predicted"/>
<dbReference type="EMBL" id="JAODUP010001049">
    <property type="protein sequence ID" value="KAK2141743.1"/>
    <property type="molecule type" value="Genomic_DNA"/>
</dbReference>
<dbReference type="Proteomes" id="UP001208570">
    <property type="component" value="Unassembled WGS sequence"/>
</dbReference>
<dbReference type="AlphaFoldDB" id="A0AAD9MRS2"/>
<accession>A0AAD9MRS2</accession>
<comment type="caution">
    <text evidence="2">The sequence shown here is derived from an EMBL/GenBank/DDBJ whole genome shotgun (WGS) entry which is preliminary data.</text>
</comment>
<name>A0AAD9MRS2_9ANNE</name>
<dbReference type="GO" id="GO:0006281">
    <property type="term" value="P:DNA repair"/>
    <property type="evidence" value="ECO:0007669"/>
    <property type="project" value="UniProtKB-ARBA"/>
</dbReference>
<dbReference type="Gene3D" id="3.90.320.10">
    <property type="match status" value="1"/>
</dbReference>
<dbReference type="InterPro" id="IPR019080">
    <property type="entry name" value="YqaJ_viral_recombinase"/>
</dbReference>
<evidence type="ECO:0000313" key="3">
    <source>
        <dbReference type="Proteomes" id="UP001208570"/>
    </source>
</evidence>
<sequence length="268" mass="30635">MTEIKLLQRSGEWFQFRRSLLLTASRFGDAIGLGMGRPYDFLVSLISDDPVYDPGDVTSEIMHGLDLELVIDEAYQILTGHVTQKSGLWIPDEDNSLHGISGASPDAKVYNVRHPNRIIGLAEYKSPVYKPYSEERHPPHGIPRRYMAQIQGQMAISKQPWCDFMAVCAKSRDIMLRRVYFNNVYWSSIAVAIKHFCDLLQEGLCRKVEGLAPLNFPAARAFKQLPIHDTFYPGEKDIVTTNLIRKTDSHRYRTRRGTFSYDFLMGNC</sequence>
<keyword evidence="3" id="KW-1185">Reference proteome</keyword>
<feature type="domain" description="YqaJ viral recombinase" evidence="1">
    <location>
        <begin position="12"/>
        <end position="157"/>
    </location>
</feature>
<organism evidence="2 3">
    <name type="scientific">Paralvinella palmiformis</name>
    <dbReference type="NCBI Taxonomy" id="53620"/>
    <lineage>
        <taxon>Eukaryota</taxon>
        <taxon>Metazoa</taxon>
        <taxon>Spiralia</taxon>
        <taxon>Lophotrochozoa</taxon>
        <taxon>Annelida</taxon>
        <taxon>Polychaeta</taxon>
        <taxon>Sedentaria</taxon>
        <taxon>Canalipalpata</taxon>
        <taxon>Terebellida</taxon>
        <taxon>Terebelliformia</taxon>
        <taxon>Alvinellidae</taxon>
        <taxon>Paralvinella</taxon>
    </lineage>
</organism>
<protein>
    <recommendedName>
        <fullName evidence="1">YqaJ viral recombinase domain-containing protein</fullName>
    </recommendedName>
</protein>
<dbReference type="InterPro" id="IPR011604">
    <property type="entry name" value="PDDEXK-like_dom_sf"/>
</dbReference>